<feature type="domain" description="HTH LytTR-type" evidence="2">
    <location>
        <begin position="169"/>
        <end position="256"/>
    </location>
</feature>
<dbReference type="RefSeq" id="WP_183073253.1">
    <property type="nucleotide sequence ID" value="NZ_UIHC01000002.1"/>
</dbReference>
<proteinExistence type="predicted"/>
<feature type="transmembrane region" description="Helical" evidence="1">
    <location>
        <begin position="87"/>
        <end position="111"/>
    </location>
</feature>
<keyword evidence="4" id="KW-1185">Reference proteome</keyword>
<reference evidence="4" key="1">
    <citation type="submission" date="2018-08" db="EMBL/GenBank/DDBJ databases">
        <authorList>
            <person name="Rodrigo-Torres L."/>
            <person name="Arahal R. D."/>
            <person name="Lucena T."/>
        </authorList>
    </citation>
    <scope>NUCLEOTIDE SEQUENCE [LARGE SCALE GENOMIC DNA]</scope>
    <source>
        <strain evidence="4">CECT 7235</strain>
    </source>
</reference>
<dbReference type="GO" id="GO:0003677">
    <property type="term" value="F:DNA binding"/>
    <property type="evidence" value="ECO:0007669"/>
    <property type="project" value="InterPro"/>
</dbReference>
<feature type="transmembrane region" description="Helical" evidence="1">
    <location>
        <begin position="117"/>
        <end position="138"/>
    </location>
</feature>
<dbReference type="Proteomes" id="UP000272908">
    <property type="component" value="Unassembled WGS sequence"/>
</dbReference>
<sequence length="258" mass="27275">MSDSPTQLALREWRSHIRHPATLVALGAVAVILTLVAPYGTGDALRPFPRLGYWALIIPATYGAGSLVVTLLRHVLPPWPYALRMGVAGLAAGVTVALVVLGINAVALGFVPDRAALPGFILNVAGVAMVVTLAIAAVTRHLAQQPPEPDQAAPPPVLQRVPLEKRGALIALSVEDHYVRVQTTAGAEMVLMRLSDAIKETGTVAGAQVHRSHWIAYNAVRAGRRDGDRAILTLVSGAEIPVSRSNLPKVKEAGLLPR</sequence>
<evidence type="ECO:0000259" key="2">
    <source>
        <dbReference type="PROSITE" id="PS50930"/>
    </source>
</evidence>
<dbReference type="Pfam" id="PF04397">
    <property type="entry name" value="LytTR"/>
    <property type="match status" value="1"/>
</dbReference>
<keyword evidence="1" id="KW-0812">Transmembrane</keyword>
<gene>
    <name evidence="3" type="ORF">ROE7235_00354</name>
</gene>
<keyword evidence="1" id="KW-0472">Membrane</keyword>
<evidence type="ECO:0000313" key="3">
    <source>
        <dbReference type="EMBL" id="SUZ30629.1"/>
    </source>
</evidence>
<protein>
    <recommendedName>
        <fullName evidence="2">HTH LytTR-type domain-containing protein</fullName>
    </recommendedName>
</protein>
<organism evidence="3 4">
    <name type="scientific">Roseinatronobacter ekhonensis</name>
    <dbReference type="NCBI Taxonomy" id="254356"/>
    <lineage>
        <taxon>Bacteria</taxon>
        <taxon>Pseudomonadati</taxon>
        <taxon>Pseudomonadota</taxon>
        <taxon>Alphaproteobacteria</taxon>
        <taxon>Rhodobacterales</taxon>
        <taxon>Paracoccaceae</taxon>
        <taxon>Roseinatronobacter</taxon>
    </lineage>
</organism>
<dbReference type="SMART" id="SM00850">
    <property type="entry name" value="LytTR"/>
    <property type="match status" value="1"/>
</dbReference>
<dbReference type="Gene3D" id="2.40.50.1020">
    <property type="entry name" value="LytTr DNA-binding domain"/>
    <property type="match status" value="1"/>
</dbReference>
<feature type="transmembrane region" description="Helical" evidence="1">
    <location>
        <begin position="51"/>
        <end position="75"/>
    </location>
</feature>
<name>A0A3B0MLV8_9RHOB</name>
<feature type="transmembrane region" description="Helical" evidence="1">
    <location>
        <begin position="21"/>
        <end position="39"/>
    </location>
</feature>
<evidence type="ECO:0000256" key="1">
    <source>
        <dbReference type="SAM" id="Phobius"/>
    </source>
</evidence>
<dbReference type="EMBL" id="UIHC01000002">
    <property type="protein sequence ID" value="SUZ30629.1"/>
    <property type="molecule type" value="Genomic_DNA"/>
</dbReference>
<keyword evidence="1" id="KW-1133">Transmembrane helix</keyword>
<accession>A0A3B0MLV8</accession>
<dbReference type="InterPro" id="IPR007492">
    <property type="entry name" value="LytTR_DNA-bd_dom"/>
</dbReference>
<dbReference type="PROSITE" id="PS50930">
    <property type="entry name" value="HTH_LYTTR"/>
    <property type="match status" value="1"/>
</dbReference>
<dbReference type="AlphaFoldDB" id="A0A3B0MLV8"/>
<evidence type="ECO:0000313" key="4">
    <source>
        <dbReference type="Proteomes" id="UP000272908"/>
    </source>
</evidence>